<dbReference type="EMBL" id="VSRR010086059">
    <property type="protein sequence ID" value="MPC90939.1"/>
    <property type="molecule type" value="Genomic_DNA"/>
</dbReference>
<evidence type="ECO:0008006" key="4">
    <source>
        <dbReference type="Google" id="ProtNLM"/>
    </source>
</evidence>
<evidence type="ECO:0000256" key="1">
    <source>
        <dbReference type="SAM" id="SignalP"/>
    </source>
</evidence>
<dbReference type="Proteomes" id="UP000324222">
    <property type="component" value="Unassembled WGS sequence"/>
</dbReference>
<keyword evidence="1" id="KW-0732">Signal</keyword>
<feature type="chain" id="PRO_5022735015" description="Secreted protein" evidence="1">
    <location>
        <begin position="27"/>
        <end position="86"/>
    </location>
</feature>
<feature type="signal peptide" evidence="1">
    <location>
        <begin position="1"/>
        <end position="26"/>
    </location>
</feature>
<dbReference type="AlphaFoldDB" id="A0A5B7J7Z9"/>
<proteinExistence type="predicted"/>
<accession>A0A5B7J7Z9</accession>
<dbReference type="OrthoDB" id="6357018at2759"/>
<evidence type="ECO:0000313" key="2">
    <source>
        <dbReference type="EMBL" id="MPC90939.1"/>
    </source>
</evidence>
<protein>
    <recommendedName>
        <fullName evidence="4">Secreted protein</fullName>
    </recommendedName>
</protein>
<sequence>MAGLGARKPHLAPLLAWAVLHLRAAADQASTSTSSASAASTRTYHRLAERALSGNVFSYLQTALSCAPIQVSPQFDCLTPLLTKTC</sequence>
<name>A0A5B7J7Z9_PORTR</name>
<organism evidence="2 3">
    <name type="scientific">Portunus trituberculatus</name>
    <name type="common">Swimming crab</name>
    <name type="synonym">Neptunus trituberculatus</name>
    <dbReference type="NCBI Taxonomy" id="210409"/>
    <lineage>
        <taxon>Eukaryota</taxon>
        <taxon>Metazoa</taxon>
        <taxon>Ecdysozoa</taxon>
        <taxon>Arthropoda</taxon>
        <taxon>Crustacea</taxon>
        <taxon>Multicrustacea</taxon>
        <taxon>Malacostraca</taxon>
        <taxon>Eumalacostraca</taxon>
        <taxon>Eucarida</taxon>
        <taxon>Decapoda</taxon>
        <taxon>Pleocyemata</taxon>
        <taxon>Brachyura</taxon>
        <taxon>Eubrachyura</taxon>
        <taxon>Portunoidea</taxon>
        <taxon>Portunidae</taxon>
        <taxon>Portuninae</taxon>
        <taxon>Portunus</taxon>
    </lineage>
</organism>
<gene>
    <name evidence="2" type="ORF">E2C01_085943</name>
</gene>
<keyword evidence="3" id="KW-1185">Reference proteome</keyword>
<comment type="caution">
    <text evidence="2">The sequence shown here is derived from an EMBL/GenBank/DDBJ whole genome shotgun (WGS) entry which is preliminary data.</text>
</comment>
<reference evidence="2 3" key="1">
    <citation type="submission" date="2019-05" db="EMBL/GenBank/DDBJ databases">
        <title>Another draft genome of Portunus trituberculatus and its Hox gene families provides insights of decapod evolution.</title>
        <authorList>
            <person name="Jeong J.-H."/>
            <person name="Song I."/>
            <person name="Kim S."/>
            <person name="Choi T."/>
            <person name="Kim D."/>
            <person name="Ryu S."/>
            <person name="Kim W."/>
        </authorList>
    </citation>
    <scope>NUCLEOTIDE SEQUENCE [LARGE SCALE GENOMIC DNA]</scope>
    <source>
        <tissue evidence="2">Muscle</tissue>
    </source>
</reference>
<evidence type="ECO:0000313" key="3">
    <source>
        <dbReference type="Proteomes" id="UP000324222"/>
    </source>
</evidence>